<dbReference type="InterPro" id="IPR040976">
    <property type="entry name" value="Pkinase_fungal"/>
</dbReference>
<dbReference type="Proteomes" id="UP000305948">
    <property type="component" value="Unassembled WGS sequence"/>
</dbReference>
<keyword evidence="4" id="KW-1185">Reference proteome</keyword>
<feature type="signal peptide" evidence="1">
    <location>
        <begin position="1"/>
        <end position="23"/>
    </location>
</feature>
<evidence type="ECO:0000313" key="3">
    <source>
        <dbReference type="EMBL" id="TFK45278.1"/>
    </source>
</evidence>
<organism evidence="3 4">
    <name type="scientific">Heliocybe sulcata</name>
    <dbReference type="NCBI Taxonomy" id="5364"/>
    <lineage>
        <taxon>Eukaryota</taxon>
        <taxon>Fungi</taxon>
        <taxon>Dikarya</taxon>
        <taxon>Basidiomycota</taxon>
        <taxon>Agaricomycotina</taxon>
        <taxon>Agaricomycetes</taxon>
        <taxon>Gloeophyllales</taxon>
        <taxon>Gloeophyllaceae</taxon>
        <taxon>Heliocybe</taxon>
    </lineage>
</organism>
<feature type="domain" description="Fungal-type protein kinase" evidence="2">
    <location>
        <begin position="73"/>
        <end position="108"/>
    </location>
</feature>
<accession>A0A5C3MMP9</accession>
<name>A0A5C3MMP9_9AGAM</name>
<dbReference type="EMBL" id="ML213548">
    <property type="protein sequence ID" value="TFK45278.1"/>
    <property type="molecule type" value="Genomic_DNA"/>
</dbReference>
<keyword evidence="1" id="KW-0732">Signal</keyword>
<dbReference type="AlphaFoldDB" id="A0A5C3MMP9"/>
<sequence length="229" mass="26371">MPRRTFVCPSTRLLLSAFMCVEAEHHRLATQDSTSCNNNKSEKSLVNHCGNYTVLFTDTYPAILLDTKVYLQRQALWGTYAFMAVATADPEMDYQGWHDLESFFWILFHRALHSDSLIQHSGERLAGIDICPIIYDTSRGRASILARKAYLWSVLRTFKIFYYPETTTCVSRLAWLVYNRYSDDGGPRFSRRPADLDQLTHAAVVCILQEALDLLGDPPSYGRRKPRYR</sequence>
<evidence type="ECO:0000256" key="1">
    <source>
        <dbReference type="SAM" id="SignalP"/>
    </source>
</evidence>
<dbReference type="OrthoDB" id="4500855at2759"/>
<dbReference type="Pfam" id="PF17667">
    <property type="entry name" value="Pkinase_fungal"/>
    <property type="match status" value="1"/>
</dbReference>
<feature type="chain" id="PRO_5023009757" description="Fungal-type protein kinase domain-containing protein" evidence="1">
    <location>
        <begin position="24"/>
        <end position="229"/>
    </location>
</feature>
<proteinExistence type="predicted"/>
<evidence type="ECO:0000313" key="4">
    <source>
        <dbReference type="Proteomes" id="UP000305948"/>
    </source>
</evidence>
<dbReference type="STRING" id="5364.A0A5C3MMP9"/>
<gene>
    <name evidence="3" type="ORF">OE88DRAFT_1669464</name>
</gene>
<reference evidence="3 4" key="1">
    <citation type="journal article" date="2019" name="Nat. Ecol. Evol.">
        <title>Megaphylogeny resolves global patterns of mushroom evolution.</title>
        <authorList>
            <person name="Varga T."/>
            <person name="Krizsan K."/>
            <person name="Foldi C."/>
            <person name="Dima B."/>
            <person name="Sanchez-Garcia M."/>
            <person name="Sanchez-Ramirez S."/>
            <person name="Szollosi G.J."/>
            <person name="Szarkandi J.G."/>
            <person name="Papp V."/>
            <person name="Albert L."/>
            <person name="Andreopoulos W."/>
            <person name="Angelini C."/>
            <person name="Antonin V."/>
            <person name="Barry K.W."/>
            <person name="Bougher N.L."/>
            <person name="Buchanan P."/>
            <person name="Buyck B."/>
            <person name="Bense V."/>
            <person name="Catcheside P."/>
            <person name="Chovatia M."/>
            <person name="Cooper J."/>
            <person name="Damon W."/>
            <person name="Desjardin D."/>
            <person name="Finy P."/>
            <person name="Geml J."/>
            <person name="Haridas S."/>
            <person name="Hughes K."/>
            <person name="Justo A."/>
            <person name="Karasinski D."/>
            <person name="Kautmanova I."/>
            <person name="Kiss B."/>
            <person name="Kocsube S."/>
            <person name="Kotiranta H."/>
            <person name="LaButti K.M."/>
            <person name="Lechner B.E."/>
            <person name="Liimatainen K."/>
            <person name="Lipzen A."/>
            <person name="Lukacs Z."/>
            <person name="Mihaltcheva S."/>
            <person name="Morgado L.N."/>
            <person name="Niskanen T."/>
            <person name="Noordeloos M.E."/>
            <person name="Ohm R.A."/>
            <person name="Ortiz-Santana B."/>
            <person name="Ovrebo C."/>
            <person name="Racz N."/>
            <person name="Riley R."/>
            <person name="Savchenko A."/>
            <person name="Shiryaev A."/>
            <person name="Soop K."/>
            <person name="Spirin V."/>
            <person name="Szebenyi C."/>
            <person name="Tomsovsky M."/>
            <person name="Tulloss R.E."/>
            <person name="Uehling J."/>
            <person name="Grigoriev I.V."/>
            <person name="Vagvolgyi C."/>
            <person name="Papp T."/>
            <person name="Martin F.M."/>
            <person name="Miettinen O."/>
            <person name="Hibbett D.S."/>
            <person name="Nagy L.G."/>
        </authorList>
    </citation>
    <scope>NUCLEOTIDE SEQUENCE [LARGE SCALE GENOMIC DNA]</scope>
    <source>
        <strain evidence="3 4">OMC1185</strain>
    </source>
</reference>
<evidence type="ECO:0000259" key="2">
    <source>
        <dbReference type="Pfam" id="PF17667"/>
    </source>
</evidence>
<protein>
    <recommendedName>
        <fullName evidence="2">Fungal-type protein kinase domain-containing protein</fullName>
    </recommendedName>
</protein>